<dbReference type="EMBL" id="VIAQ01000019">
    <property type="protein sequence ID" value="TQD23979.1"/>
    <property type="molecule type" value="Genomic_DNA"/>
</dbReference>
<reference evidence="2 3" key="1">
    <citation type="submission" date="2019-06" db="EMBL/GenBank/DDBJ databases">
        <title>Draft genome sequence of Methanolobus vulcani B1d.</title>
        <authorList>
            <person name="Creighbaum A.J."/>
            <person name="Ticak T."/>
            <person name="Hariraju D."/>
            <person name="Arivett B.A."/>
            <person name="Ferguson D.J.Jr."/>
        </authorList>
    </citation>
    <scope>NUCLEOTIDE SEQUENCE [LARGE SCALE GENOMIC DNA]</scope>
    <source>
        <strain evidence="2 3">B1d</strain>
    </source>
</reference>
<accession>A0A7Z8KM35</accession>
<dbReference type="OrthoDB" id="125500at2157"/>
<dbReference type="Proteomes" id="UP000319335">
    <property type="component" value="Unassembled WGS sequence"/>
</dbReference>
<keyword evidence="3" id="KW-1185">Reference proteome</keyword>
<dbReference type="RefSeq" id="WP_154810605.1">
    <property type="nucleotide sequence ID" value="NZ_VIAQ01000019.1"/>
</dbReference>
<name>A0A7Z8KM35_9EURY</name>
<feature type="transmembrane region" description="Helical" evidence="1">
    <location>
        <begin position="6"/>
        <end position="24"/>
    </location>
</feature>
<evidence type="ECO:0000256" key="1">
    <source>
        <dbReference type="SAM" id="Phobius"/>
    </source>
</evidence>
<evidence type="ECO:0000313" key="3">
    <source>
        <dbReference type="Proteomes" id="UP000319335"/>
    </source>
</evidence>
<evidence type="ECO:0000313" key="2">
    <source>
        <dbReference type="EMBL" id="TQD23979.1"/>
    </source>
</evidence>
<sequence length="60" mass="6718">MTKKNLEIISSVGSVVLLIIMFALSHMMRDSISQEYGFIVSLVVFILVMSVIGLKLNEMQ</sequence>
<dbReference type="AlphaFoldDB" id="A0A7Z8KM35"/>
<gene>
    <name evidence="2" type="ORF">FKV42_12325</name>
</gene>
<keyword evidence="1" id="KW-0812">Transmembrane</keyword>
<feature type="transmembrane region" description="Helical" evidence="1">
    <location>
        <begin position="36"/>
        <end position="54"/>
    </location>
</feature>
<keyword evidence="1" id="KW-1133">Transmembrane helix</keyword>
<comment type="caution">
    <text evidence="2">The sequence shown here is derived from an EMBL/GenBank/DDBJ whole genome shotgun (WGS) entry which is preliminary data.</text>
</comment>
<organism evidence="2 3">
    <name type="scientific">Methanolobus vulcani</name>
    <dbReference type="NCBI Taxonomy" id="38026"/>
    <lineage>
        <taxon>Archaea</taxon>
        <taxon>Methanobacteriati</taxon>
        <taxon>Methanobacteriota</taxon>
        <taxon>Stenosarchaea group</taxon>
        <taxon>Methanomicrobia</taxon>
        <taxon>Methanosarcinales</taxon>
        <taxon>Methanosarcinaceae</taxon>
        <taxon>Methanolobus</taxon>
    </lineage>
</organism>
<proteinExistence type="predicted"/>
<keyword evidence="1" id="KW-0472">Membrane</keyword>
<protein>
    <submittedName>
        <fullName evidence="2">Uncharacterized protein</fullName>
    </submittedName>
</protein>